<keyword evidence="2" id="KW-1185">Reference proteome</keyword>
<dbReference type="OMA" id="REVAWGH"/>
<name>A0A0K9PRN8_ZOSMR</name>
<gene>
    <name evidence="1" type="ORF">ZOSMA_191G00150</name>
</gene>
<sequence>MKSGKSVRESVCRELWARIKEFNNCVLSSNLVECEHVGPGFTFCNGQIGRCRVVSRLDQFLCSPRVLKLRPQIVTKILGFGTSNHRALNIVLSVLQSKGMVTFRFTNSWVERLDFREVAWGHSYHGDPMYRFTKKLQRVKVCFKLWASNFSTNNELKELRKSLEDTPNGAISNGYIYTPSDNIPRLTFHSHGLHTK</sequence>
<accession>A0A0K9PRN8</accession>
<evidence type="ECO:0000313" key="2">
    <source>
        <dbReference type="Proteomes" id="UP000036987"/>
    </source>
</evidence>
<protein>
    <submittedName>
        <fullName evidence="1">Uncharacterized protein</fullName>
    </submittedName>
</protein>
<dbReference type="EMBL" id="LFYR01000701">
    <property type="protein sequence ID" value="KMZ70897.1"/>
    <property type="molecule type" value="Genomic_DNA"/>
</dbReference>
<reference evidence="2" key="1">
    <citation type="journal article" date="2016" name="Nature">
        <title>The genome of the seagrass Zostera marina reveals angiosperm adaptation to the sea.</title>
        <authorList>
            <person name="Olsen J.L."/>
            <person name="Rouze P."/>
            <person name="Verhelst B."/>
            <person name="Lin Y.-C."/>
            <person name="Bayer T."/>
            <person name="Collen J."/>
            <person name="Dattolo E."/>
            <person name="De Paoli E."/>
            <person name="Dittami S."/>
            <person name="Maumus F."/>
            <person name="Michel G."/>
            <person name="Kersting A."/>
            <person name="Lauritano C."/>
            <person name="Lohaus R."/>
            <person name="Toepel M."/>
            <person name="Tonon T."/>
            <person name="Vanneste K."/>
            <person name="Amirebrahimi M."/>
            <person name="Brakel J."/>
            <person name="Bostroem C."/>
            <person name="Chovatia M."/>
            <person name="Grimwood J."/>
            <person name="Jenkins J.W."/>
            <person name="Jueterbock A."/>
            <person name="Mraz A."/>
            <person name="Stam W.T."/>
            <person name="Tice H."/>
            <person name="Bornberg-Bauer E."/>
            <person name="Green P.J."/>
            <person name="Pearson G.A."/>
            <person name="Procaccini G."/>
            <person name="Duarte C.M."/>
            <person name="Schmutz J."/>
            <person name="Reusch T.B.H."/>
            <person name="Van de Peer Y."/>
        </authorList>
    </citation>
    <scope>NUCLEOTIDE SEQUENCE [LARGE SCALE GENOMIC DNA]</scope>
    <source>
        <strain evidence="2">cv. Finnish</strain>
    </source>
</reference>
<dbReference type="PANTHER" id="PTHR33710:SF71">
    <property type="entry name" value="ENDONUCLEASE_EXONUCLEASE_PHOSPHATASE DOMAIN-CONTAINING PROTEIN"/>
    <property type="match status" value="1"/>
</dbReference>
<dbReference type="PANTHER" id="PTHR33710">
    <property type="entry name" value="BNAC02G09200D PROTEIN"/>
    <property type="match status" value="1"/>
</dbReference>
<dbReference type="OrthoDB" id="1001388at2759"/>
<evidence type="ECO:0000313" key="1">
    <source>
        <dbReference type="EMBL" id="KMZ70897.1"/>
    </source>
</evidence>
<dbReference type="STRING" id="29655.A0A0K9PRN8"/>
<comment type="caution">
    <text evidence="1">The sequence shown here is derived from an EMBL/GenBank/DDBJ whole genome shotgun (WGS) entry which is preliminary data.</text>
</comment>
<organism evidence="1 2">
    <name type="scientific">Zostera marina</name>
    <name type="common">Eelgrass</name>
    <dbReference type="NCBI Taxonomy" id="29655"/>
    <lineage>
        <taxon>Eukaryota</taxon>
        <taxon>Viridiplantae</taxon>
        <taxon>Streptophyta</taxon>
        <taxon>Embryophyta</taxon>
        <taxon>Tracheophyta</taxon>
        <taxon>Spermatophyta</taxon>
        <taxon>Magnoliopsida</taxon>
        <taxon>Liliopsida</taxon>
        <taxon>Zosteraceae</taxon>
        <taxon>Zostera</taxon>
    </lineage>
</organism>
<proteinExistence type="predicted"/>
<dbReference type="AlphaFoldDB" id="A0A0K9PRN8"/>
<dbReference type="Proteomes" id="UP000036987">
    <property type="component" value="Unassembled WGS sequence"/>
</dbReference>